<gene>
    <name evidence="1" type="ORF">FYJ35_02330</name>
</gene>
<dbReference type="Proteomes" id="UP000481852">
    <property type="component" value="Unassembled WGS sequence"/>
</dbReference>
<evidence type="ECO:0000313" key="2">
    <source>
        <dbReference type="Proteomes" id="UP000481852"/>
    </source>
</evidence>
<sequence length="191" mass="22350">MIAFKIYHRRSGHCVLKESPLRMIPPRKIAFWGKKKEKENSRFRAFLKSHADPDELDQRFKSLHEEIFAAYDCSKCRNCCKEYNASVPDNEIASDAEFLAMPADEFKTRYFSGQNQNGDWISRGLPCCFLNGNECILQDHKPESCKLFPYTNQPDRMGSLMNTMEIAQVCPIAYEIIERLKQEYQWTPYGR</sequence>
<protein>
    <submittedName>
        <fullName evidence="1">YkgJ family cysteine cluster protein</fullName>
    </submittedName>
</protein>
<name>A0A6L5X0J2_9FIRM</name>
<accession>A0A6L5X0J2</accession>
<keyword evidence="2" id="KW-1185">Reference proteome</keyword>
<dbReference type="EMBL" id="VULZ01000002">
    <property type="protein sequence ID" value="MSS13889.1"/>
    <property type="molecule type" value="Genomic_DNA"/>
</dbReference>
<comment type="caution">
    <text evidence="1">The sequence shown here is derived from an EMBL/GenBank/DDBJ whole genome shotgun (WGS) entry which is preliminary data.</text>
</comment>
<dbReference type="InterPro" id="IPR005358">
    <property type="entry name" value="Puta_zinc/iron-chelating_dom"/>
</dbReference>
<dbReference type="Pfam" id="PF03692">
    <property type="entry name" value="CxxCxxCC"/>
    <property type="match status" value="1"/>
</dbReference>
<evidence type="ECO:0000313" key="1">
    <source>
        <dbReference type="EMBL" id="MSS13889.1"/>
    </source>
</evidence>
<proteinExistence type="predicted"/>
<dbReference type="AlphaFoldDB" id="A0A6L5X0J2"/>
<organism evidence="1 2">
    <name type="scientific">Porcincola intestinalis</name>
    <dbReference type="NCBI Taxonomy" id="2606632"/>
    <lineage>
        <taxon>Bacteria</taxon>
        <taxon>Bacillati</taxon>
        <taxon>Bacillota</taxon>
        <taxon>Clostridia</taxon>
        <taxon>Lachnospirales</taxon>
        <taxon>Lachnospiraceae</taxon>
        <taxon>Porcincola</taxon>
    </lineage>
</organism>
<reference evidence="1 2" key="1">
    <citation type="submission" date="2019-08" db="EMBL/GenBank/DDBJ databases">
        <title>In-depth cultivation of the pig gut microbiome towards novel bacterial diversity and tailored functional studies.</title>
        <authorList>
            <person name="Wylensek D."/>
            <person name="Hitch T.C.A."/>
            <person name="Clavel T."/>
        </authorList>
    </citation>
    <scope>NUCLEOTIDE SEQUENCE [LARGE SCALE GENOMIC DNA]</scope>
    <source>
        <strain evidence="1 2">Oil+RF-744-WCA-WT-11</strain>
    </source>
</reference>